<dbReference type="Proteomes" id="UP000177383">
    <property type="component" value="Unassembled WGS sequence"/>
</dbReference>
<reference evidence="1 2" key="1">
    <citation type="journal article" date="2016" name="Nat. Commun.">
        <title>Thousands of microbial genomes shed light on interconnected biogeochemical processes in an aquifer system.</title>
        <authorList>
            <person name="Anantharaman K."/>
            <person name="Brown C.T."/>
            <person name="Hug L.A."/>
            <person name="Sharon I."/>
            <person name="Castelle C.J."/>
            <person name="Probst A.J."/>
            <person name="Thomas B.C."/>
            <person name="Singh A."/>
            <person name="Wilkins M.J."/>
            <person name="Karaoz U."/>
            <person name="Brodie E.L."/>
            <person name="Williams K.H."/>
            <person name="Hubbard S.S."/>
            <person name="Banfield J.F."/>
        </authorList>
    </citation>
    <scope>NUCLEOTIDE SEQUENCE [LARGE SCALE GENOMIC DNA]</scope>
</reference>
<dbReference type="STRING" id="1798375.A2773_01450"/>
<dbReference type="SUPFAM" id="SSF49384">
    <property type="entry name" value="Carbohydrate-binding domain"/>
    <property type="match status" value="1"/>
</dbReference>
<proteinExistence type="predicted"/>
<evidence type="ECO:0000313" key="1">
    <source>
        <dbReference type="EMBL" id="OGG13933.1"/>
    </source>
</evidence>
<dbReference type="Gene3D" id="2.60.40.680">
    <property type="match status" value="1"/>
</dbReference>
<dbReference type="AlphaFoldDB" id="A0A1F5ZNI3"/>
<sequence>MRLKFTKVPLYLGMVVLLLSLLVAASSLGNKSPTLLTRSSANIDKAIVSLSPQNGSYNLNEAVDMGMTFSSDEPINGSDVIINFKPEIVDIQESQVLPGNLFSLAYVKVDQETGKLTATLISKNKTGEKSGILLRFQLRGKAPAESRIEIDKNTKLVNMDGTELSTDFKTSQITFQ</sequence>
<gene>
    <name evidence="1" type="ORF">A2773_01450</name>
</gene>
<evidence type="ECO:0008006" key="3">
    <source>
        <dbReference type="Google" id="ProtNLM"/>
    </source>
</evidence>
<dbReference type="GO" id="GO:0030246">
    <property type="term" value="F:carbohydrate binding"/>
    <property type="evidence" value="ECO:0007669"/>
    <property type="project" value="InterPro"/>
</dbReference>
<dbReference type="EMBL" id="MFJE01000031">
    <property type="protein sequence ID" value="OGG13933.1"/>
    <property type="molecule type" value="Genomic_DNA"/>
</dbReference>
<evidence type="ECO:0000313" key="2">
    <source>
        <dbReference type="Proteomes" id="UP000177383"/>
    </source>
</evidence>
<name>A0A1F5ZNI3_9BACT</name>
<organism evidence="1 2">
    <name type="scientific">Candidatus Gottesmanbacteria bacterium RIFCSPHIGHO2_01_FULL_39_10</name>
    <dbReference type="NCBI Taxonomy" id="1798375"/>
    <lineage>
        <taxon>Bacteria</taxon>
        <taxon>Candidatus Gottesmaniibacteriota</taxon>
    </lineage>
</organism>
<comment type="caution">
    <text evidence="1">The sequence shown here is derived from an EMBL/GenBank/DDBJ whole genome shotgun (WGS) entry which is preliminary data.</text>
</comment>
<dbReference type="InterPro" id="IPR008965">
    <property type="entry name" value="CBM2/CBM3_carb-bd_dom_sf"/>
</dbReference>
<accession>A0A1F5ZNI3</accession>
<protein>
    <recommendedName>
        <fullName evidence="3">Cohesin domain-containing protein</fullName>
    </recommendedName>
</protein>